<proteinExistence type="predicted"/>
<dbReference type="RefSeq" id="WP_100943275.1">
    <property type="nucleotide sequence ID" value="NZ_JACAPU010000002.1"/>
</dbReference>
<dbReference type="Gene3D" id="3.10.180.10">
    <property type="entry name" value="2,3-Dihydroxybiphenyl 1,2-Dioxygenase, domain 1"/>
    <property type="match status" value="1"/>
</dbReference>
<evidence type="ECO:0000259" key="1">
    <source>
        <dbReference type="Pfam" id="PF00903"/>
    </source>
</evidence>
<feature type="domain" description="Glyoxalase/fosfomycin resistance/dioxygenase" evidence="1">
    <location>
        <begin position="8"/>
        <end position="115"/>
    </location>
</feature>
<evidence type="ECO:0000313" key="2">
    <source>
        <dbReference type="EMBL" id="NWB45364.1"/>
    </source>
</evidence>
<dbReference type="InterPro" id="IPR029068">
    <property type="entry name" value="Glyas_Bleomycin-R_OHBP_Dase"/>
</dbReference>
<dbReference type="AlphaFoldDB" id="A0A7Y7W9Q7"/>
<evidence type="ECO:0000313" key="3">
    <source>
        <dbReference type="Proteomes" id="UP000582981"/>
    </source>
</evidence>
<comment type="caution">
    <text evidence="2">The sequence shown here is derived from an EMBL/GenBank/DDBJ whole genome shotgun (WGS) entry which is preliminary data.</text>
</comment>
<name>A0A7Y7W9Q7_9PSED</name>
<reference evidence="2 3" key="1">
    <citation type="submission" date="2020-04" db="EMBL/GenBank/DDBJ databases">
        <title>Molecular characterization of pseudomonads from Agaricus bisporus reveal novel blotch 2 pathogens in Western Europe.</title>
        <authorList>
            <person name="Taparia T."/>
            <person name="Krijger M."/>
            <person name="Haynes E."/>
            <person name="Elpinstone J.G."/>
            <person name="Noble R."/>
            <person name="Van Der Wolf J."/>
        </authorList>
    </citation>
    <scope>NUCLEOTIDE SEQUENCE [LARGE SCALE GENOMIC DNA]</scope>
    <source>
        <strain evidence="2 3">F1001</strain>
    </source>
</reference>
<dbReference type="SUPFAM" id="SSF54593">
    <property type="entry name" value="Glyoxalase/Bleomycin resistance protein/Dihydroxybiphenyl dioxygenase"/>
    <property type="match status" value="1"/>
</dbReference>
<dbReference type="InterPro" id="IPR004360">
    <property type="entry name" value="Glyas_Fos-R_dOase_dom"/>
</dbReference>
<dbReference type="Proteomes" id="UP000582981">
    <property type="component" value="Unassembled WGS sequence"/>
</dbReference>
<gene>
    <name evidence="2" type="ORF">HX829_02570</name>
</gene>
<dbReference type="Pfam" id="PF00903">
    <property type="entry name" value="Glyoxalase"/>
    <property type="match status" value="1"/>
</dbReference>
<protein>
    <submittedName>
        <fullName evidence="2">VOC family protein</fullName>
    </submittedName>
</protein>
<accession>A0A7Y7W9Q7</accession>
<sequence>MKFSSVRLVTNKFEHLVRFYQNLSTIEPRHLADGFAEIHFDGVVLAISDERLIRLHNNGLAVAASNRSAILEFQVDDVEAVLLRVRGAEVVMPITIMPWGNTSLLLRDPDGSLVNVFSKPSS</sequence>
<organism evidence="2 3">
    <name type="scientific">Pseudomonas gingeri</name>
    <dbReference type="NCBI Taxonomy" id="117681"/>
    <lineage>
        <taxon>Bacteria</taxon>
        <taxon>Pseudomonadati</taxon>
        <taxon>Pseudomonadota</taxon>
        <taxon>Gammaproteobacteria</taxon>
        <taxon>Pseudomonadales</taxon>
        <taxon>Pseudomonadaceae</taxon>
        <taxon>Pseudomonas</taxon>
    </lineage>
</organism>
<dbReference type="EMBL" id="JACAPU010000002">
    <property type="protein sequence ID" value="NWB45364.1"/>
    <property type="molecule type" value="Genomic_DNA"/>
</dbReference>